<accession>A0A8S0W7L4</accession>
<feature type="compositionally biased region" description="Low complexity" evidence="1">
    <location>
        <begin position="117"/>
        <end position="134"/>
    </location>
</feature>
<name>A0A8S0W7L4_CYCAE</name>
<reference evidence="2 3" key="1">
    <citation type="submission" date="2020-01" db="EMBL/GenBank/DDBJ databases">
        <authorList>
            <person name="Gupta K D."/>
        </authorList>
    </citation>
    <scope>NUCLEOTIDE SEQUENCE [LARGE SCALE GENOMIC DNA]</scope>
</reference>
<protein>
    <submittedName>
        <fullName evidence="2">Uncharacterized protein</fullName>
    </submittedName>
</protein>
<comment type="caution">
    <text evidence="2">The sequence shown here is derived from an EMBL/GenBank/DDBJ whole genome shotgun (WGS) entry which is preliminary data.</text>
</comment>
<sequence length="276" mass="30099">MGSANFLDRPDLELERRTTTCDPPDRSTIWVSQTCRTPSPLVSLLSLHSRSRPTSAYPSQDAALPRDQGLPLVVPIATSAFPAYVALSLVTKGESELFIFMLAPKLSIHPIPASGPTTRSASARPTPSRSCRTSLRLRGDSPVKLGWVQDEARLARSSSWVAPLSLIRLVKYSHSRPLVEPPHPHFILPSHEIEFSPNERAVEQFKGICLFSLACTQAPTLLPSDTAEIFYEGIKSPVAIDGSEILDVIPLRLKVDFVGWVDNEPCSTATAAAPIL</sequence>
<keyword evidence="3" id="KW-1185">Reference proteome</keyword>
<gene>
    <name evidence="2" type="ORF">AAE3_LOCUS8351</name>
</gene>
<dbReference type="AlphaFoldDB" id="A0A8S0W7L4"/>
<proteinExistence type="predicted"/>
<organism evidence="2 3">
    <name type="scientific">Cyclocybe aegerita</name>
    <name type="common">Black poplar mushroom</name>
    <name type="synonym">Agrocybe aegerita</name>
    <dbReference type="NCBI Taxonomy" id="1973307"/>
    <lineage>
        <taxon>Eukaryota</taxon>
        <taxon>Fungi</taxon>
        <taxon>Dikarya</taxon>
        <taxon>Basidiomycota</taxon>
        <taxon>Agaricomycotina</taxon>
        <taxon>Agaricomycetes</taxon>
        <taxon>Agaricomycetidae</taxon>
        <taxon>Agaricales</taxon>
        <taxon>Agaricineae</taxon>
        <taxon>Bolbitiaceae</taxon>
        <taxon>Cyclocybe</taxon>
    </lineage>
</organism>
<feature type="region of interest" description="Disordered" evidence="1">
    <location>
        <begin position="113"/>
        <end position="134"/>
    </location>
</feature>
<evidence type="ECO:0000313" key="3">
    <source>
        <dbReference type="Proteomes" id="UP000467700"/>
    </source>
</evidence>
<dbReference type="Proteomes" id="UP000467700">
    <property type="component" value="Unassembled WGS sequence"/>
</dbReference>
<evidence type="ECO:0000256" key="1">
    <source>
        <dbReference type="SAM" id="MobiDB-lite"/>
    </source>
</evidence>
<dbReference type="EMBL" id="CACVBS010000052">
    <property type="protein sequence ID" value="CAA7265998.1"/>
    <property type="molecule type" value="Genomic_DNA"/>
</dbReference>
<evidence type="ECO:0000313" key="2">
    <source>
        <dbReference type="EMBL" id="CAA7265998.1"/>
    </source>
</evidence>